<dbReference type="Proteomes" id="UP000654370">
    <property type="component" value="Unassembled WGS sequence"/>
</dbReference>
<gene>
    <name evidence="2" type="ORF">INT43_009007</name>
</gene>
<protein>
    <recommendedName>
        <fullName evidence="4">DUF4185 domain-containing protein</fullName>
    </recommendedName>
</protein>
<feature type="chain" id="PRO_5034542445" description="DUF4185 domain-containing protein" evidence="1">
    <location>
        <begin position="19"/>
        <end position="379"/>
    </location>
</feature>
<dbReference type="EMBL" id="JAEPQZ010000005">
    <property type="protein sequence ID" value="KAG2181424.1"/>
    <property type="molecule type" value="Genomic_DNA"/>
</dbReference>
<evidence type="ECO:0008006" key="4">
    <source>
        <dbReference type="Google" id="ProtNLM"/>
    </source>
</evidence>
<accession>A0A8H7PVL4</accession>
<reference evidence="2" key="1">
    <citation type="submission" date="2020-12" db="EMBL/GenBank/DDBJ databases">
        <title>Metabolic potential, ecology and presence of endohyphal bacteria is reflected in genomic diversity of Mucoromycotina.</title>
        <authorList>
            <person name="Muszewska A."/>
            <person name="Okrasinska A."/>
            <person name="Steczkiewicz K."/>
            <person name="Drgas O."/>
            <person name="Orlowska M."/>
            <person name="Perlinska-Lenart U."/>
            <person name="Aleksandrzak-Piekarczyk T."/>
            <person name="Szatraj K."/>
            <person name="Zielenkiewicz U."/>
            <person name="Pilsyk S."/>
            <person name="Malc E."/>
            <person name="Mieczkowski P."/>
            <person name="Kruszewska J.S."/>
            <person name="Biernat P."/>
            <person name="Pawlowska J."/>
        </authorList>
    </citation>
    <scope>NUCLEOTIDE SEQUENCE</scope>
    <source>
        <strain evidence="2">WA0000067209</strain>
    </source>
</reference>
<evidence type="ECO:0000313" key="2">
    <source>
        <dbReference type="EMBL" id="KAG2181424.1"/>
    </source>
</evidence>
<evidence type="ECO:0000313" key="3">
    <source>
        <dbReference type="Proteomes" id="UP000654370"/>
    </source>
</evidence>
<organism evidence="2 3">
    <name type="scientific">Mortierella isabellina</name>
    <name type="common">Filamentous fungus</name>
    <name type="synonym">Umbelopsis isabellina</name>
    <dbReference type="NCBI Taxonomy" id="91625"/>
    <lineage>
        <taxon>Eukaryota</taxon>
        <taxon>Fungi</taxon>
        <taxon>Fungi incertae sedis</taxon>
        <taxon>Mucoromycota</taxon>
        <taxon>Mucoromycotina</taxon>
        <taxon>Umbelopsidomycetes</taxon>
        <taxon>Umbelopsidales</taxon>
        <taxon>Umbelopsidaceae</taxon>
        <taxon>Umbelopsis</taxon>
    </lineage>
</organism>
<comment type="caution">
    <text evidence="2">The sequence shown here is derived from an EMBL/GenBank/DDBJ whole genome shotgun (WGS) entry which is preliminary data.</text>
</comment>
<sequence>MKLSLFLVASILIGSTLGSPLYKRATPVYPQPGQTKGNGVLPPKLSKATYKGTLQYKNTKCVRDLGFTGVVNGQIVWTFGDTVGLLSNGTPQLGISATDSAALGDMNNPLNVYDHALDSNGWPSEWIPFDSSESEGASRWAEGGTNVVEYATNKGLVWFLKNDRSSGQDSIVGAGVATVTAGSSGPKATRPDDTQWNNFEPMWGDIGVTYNSQDKNVYVFGHAPFTKSNLTGNVYLAKAPAAKALDVSSYQYWDEGNKAWTYTRFANGNLGTIDVSESQAIFKNREMGQSNAFWSNYYNTWMFVHGADVGYTDIMVKTADKLEGPWTTSFTIASTCPNNKCSDIRYAIAPHPEFDPTGKTLLVTWTDSNQIYAVTIEWE</sequence>
<feature type="signal peptide" evidence="1">
    <location>
        <begin position="1"/>
        <end position="18"/>
    </location>
</feature>
<dbReference type="OrthoDB" id="2583188at2759"/>
<keyword evidence="1" id="KW-0732">Signal</keyword>
<evidence type="ECO:0000256" key="1">
    <source>
        <dbReference type="SAM" id="SignalP"/>
    </source>
</evidence>
<proteinExistence type="predicted"/>
<keyword evidence="3" id="KW-1185">Reference proteome</keyword>
<dbReference type="AlphaFoldDB" id="A0A8H7PVL4"/>
<name>A0A8H7PVL4_MORIS</name>